<keyword evidence="2" id="KW-1185">Reference proteome</keyword>
<reference evidence="1 2" key="1">
    <citation type="submission" date="2024-07" db="EMBL/GenBank/DDBJ databases">
        <authorList>
            <person name="Lee S."/>
            <person name="Kang M."/>
        </authorList>
    </citation>
    <scope>NUCLEOTIDE SEQUENCE [LARGE SCALE GENOMIC DNA]</scope>
    <source>
        <strain evidence="1 2">DS6</strain>
    </source>
</reference>
<organism evidence="1 2">
    <name type="scientific">Nocardioides eburneus</name>
    <dbReference type="NCBI Taxonomy" id="3231482"/>
    <lineage>
        <taxon>Bacteria</taxon>
        <taxon>Bacillati</taxon>
        <taxon>Actinomycetota</taxon>
        <taxon>Actinomycetes</taxon>
        <taxon>Propionibacteriales</taxon>
        <taxon>Nocardioidaceae</taxon>
        <taxon>Nocardioides</taxon>
    </lineage>
</organism>
<evidence type="ECO:0000313" key="2">
    <source>
        <dbReference type="Proteomes" id="UP001556631"/>
    </source>
</evidence>
<dbReference type="Proteomes" id="UP001556631">
    <property type="component" value="Unassembled WGS sequence"/>
</dbReference>
<name>A0ABV3T0S9_9ACTN</name>
<comment type="caution">
    <text evidence="1">The sequence shown here is derived from an EMBL/GenBank/DDBJ whole genome shotgun (WGS) entry which is preliminary data.</text>
</comment>
<gene>
    <name evidence="1" type="ORF">AB3X52_14340</name>
</gene>
<sequence>MKKAIIAVLVVFLGFWLFTDPHGLATTAKDVGGAAWVGVSALFTKVIDFITDL</sequence>
<protein>
    <submittedName>
        <fullName evidence="1">Uncharacterized protein</fullName>
    </submittedName>
</protein>
<dbReference type="RefSeq" id="WP_367994769.1">
    <property type="nucleotide sequence ID" value="NZ_JBFPJR010000026.1"/>
</dbReference>
<dbReference type="EMBL" id="JBFPJR010000026">
    <property type="protein sequence ID" value="MEX0428802.1"/>
    <property type="molecule type" value="Genomic_DNA"/>
</dbReference>
<evidence type="ECO:0000313" key="1">
    <source>
        <dbReference type="EMBL" id="MEX0428802.1"/>
    </source>
</evidence>
<accession>A0ABV3T0S9</accession>
<proteinExistence type="predicted"/>